<dbReference type="CDD" id="cd00483">
    <property type="entry name" value="HPPK"/>
    <property type="match status" value="1"/>
</dbReference>
<dbReference type="KEGG" id="bbev:BBEV_3303"/>
<dbReference type="EC" id="2.7.6.3" evidence="3"/>
<organism evidence="10 11">
    <name type="scientific">Salisediminibacterium beveridgei</name>
    <dbReference type="NCBI Taxonomy" id="632773"/>
    <lineage>
        <taxon>Bacteria</taxon>
        <taxon>Bacillati</taxon>
        <taxon>Bacillota</taxon>
        <taxon>Bacilli</taxon>
        <taxon>Bacillales</taxon>
        <taxon>Bacillaceae</taxon>
        <taxon>Salisediminibacterium</taxon>
    </lineage>
</organism>
<dbReference type="STRING" id="632773.BBEV_3303"/>
<keyword evidence="4 10" id="KW-0808">Transferase</keyword>
<evidence type="ECO:0000313" key="11">
    <source>
        <dbReference type="Proteomes" id="UP000094463"/>
    </source>
</evidence>
<evidence type="ECO:0000256" key="5">
    <source>
        <dbReference type="ARBA" id="ARBA00022741"/>
    </source>
</evidence>
<evidence type="ECO:0000313" key="10">
    <source>
        <dbReference type="EMBL" id="AOM84601.1"/>
    </source>
</evidence>
<dbReference type="GO" id="GO:0046656">
    <property type="term" value="P:folic acid biosynthetic process"/>
    <property type="evidence" value="ECO:0007669"/>
    <property type="project" value="UniProtKB-KW"/>
</dbReference>
<dbReference type="GO" id="GO:0003848">
    <property type="term" value="F:2-amino-4-hydroxy-6-hydroxymethyldihydropteridine diphosphokinase activity"/>
    <property type="evidence" value="ECO:0007669"/>
    <property type="project" value="UniProtKB-EC"/>
</dbReference>
<dbReference type="EMBL" id="CP012502">
    <property type="protein sequence ID" value="AOM84601.1"/>
    <property type="molecule type" value="Genomic_DNA"/>
</dbReference>
<feature type="domain" description="7,8-dihydro-6-hydroxymethylpterin-pyrophosphokinase" evidence="9">
    <location>
        <begin position="70"/>
        <end position="81"/>
    </location>
</feature>
<dbReference type="PATRIC" id="fig|632773.3.peg.3449"/>
<protein>
    <recommendedName>
        <fullName evidence="3">2-amino-4-hydroxy-6-hydroxymethyldihydropteridine diphosphokinase</fullName>
        <ecNumber evidence="3">2.7.6.3</ecNumber>
    </recommendedName>
</protein>
<keyword evidence="7" id="KW-0067">ATP-binding</keyword>
<evidence type="ECO:0000256" key="6">
    <source>
        <dbReference type="ARBA" id="ARBA00022777"/>
    </source>
</evidence>
<name>A0A1D7R011_9BACI</name>
<evidence type="ECO:0000256" key="4">
    <source>
        <dbReference type="ARBA" id="ARBA00022679"/>
    </source>
</evidence>
<dbReference type="GO" id="GO:0016301">
    <property type="term" value="F:kinase activity"/>
    <property type="evidence" value="ECO:0007669"/>
    <property type="project" value="UniProtKB-KW"/>
</dbReference>
<dbReference type="GO" id="GO:0005524">
    <property type="term" value="F:ATP binding"/>
    <property type="evidence" value="ECO:0007669"/>
    <property type="project" value="UniProtKB-KW"/>
</dbReference>
<keyword evidence="11" id="KW-1185">Reference proteome</keyword>
<evidence type="ECO:0000259" key="9">
    <source>
        <dbReference type="PROSITE" id="PS00794"/>
    </source>
</evidence>
<evidence type="ECO:0000256" key="8">
    <source>
        <dbReference type="ARBA" id="ARBA00022909"/>
    </source>
</evidence>
<dbReference type="NCBIfam" id="TIGR01498">
    <property type="entry name" value="folK"/>
    <property type="match status" value="1"/>
</dbReference>
<evidence type="ECO:0000256" key="1">
    <source>
        <dbReference type="ARBA" id="ARBA00000198"/>
    </source>
</evidence>
<dbReference type="InterPro" id="IPR035907">
    <property type="entry name" value="Hppk_sf"/>
</dbReference>
<dbReference type="PANTHER" id="PTHR43071:SF1">
    <property type="entry name" value="2-AMINO-4-HYDROXY-6-HYDROXYMETHYLDIHYDROPTERIDINE PYROPHOSPHOKINASE"/>
    <property type="match status" value="1"/>
</dbReference>
<dbReference type="Proteomes" id="UP000094463">
    <property type="component" value="Chromosome"/>
</dbReference>
<dbReference type="GO" id="GO:0046654">
    <property type="term" value="P:tetrahydrofolate biosynthetic process"/>
    <property type="evidence" value="ECO:0007669"/>
    <property type="project" value="UniProtKB-UniPathway"/>
</dbReference>
<comment type="catalytic activity">
    <reaction evidence="1">
        <text>6-hydroxymethyl-7,8-dihydropterin + ATP = (7,8-dihydropterin-6-yl)methyl diphosphate + AMP + H(+)</text>
        <dbReference type="Rhea" id="RHEA:11412"/>
        <dbReference type="ChEBI" id="CHEBI:15378"/>
        <dbReference type="ChEBI" id="CHEBI:30616"/>
        <dbReference type="ChEBI" id="CHEBI:44841"/>
        <dbReference type="ChEBI" id="CHEBI:72950"/>
        <dbReference type="ChEBI" id="CHEBI:456215"/>
        <dbReference type="EC" id="2.7.6.3"/>
    </reaction>
</comment>
<accession>A0A1D7R011</accession>
<gene>
    <name evidence="10" type="primary">folK</name>
    <name evidence="10" type="ORF">BBEV_3303</name>
</gene>
<reference evidence="10 11" key="1">
    <citation type="submission" date="2015-08" db="EMBL/GenBank/DDBJ databases">
        <title>The complete genome sequence of Bacillus beveridgei MLTeJB.</title>
        <authorList>
            <person name="Hanson T.E."/>
            <person name="Mesa C."/>
            <person name="Basesman S.M."/>
            <person name="Oremland R.S."/>
        </authorList>
    </citation>
    <scope>NUCLEOTIDE SEQUENCE [LARGE SCALE GENOMIC DNA]</scope>
    <source>
        <strain evidence="10 11">MLTeJB</strain>
    </source>
</reference>
<proteinExistence type="predicted"/>
<comment type="pathway">
    <text evidence="2">Cofactor biosynthesis; tetrahydrofolate biosynthesis; 2-amino-4-hydroxy-6-hydroxymethyl-7,8-dihydropteridine diphosphate from 7,8-dihydroneopterin triphosphate: step 4/4.</text>
</comment>
<sequence length="147" mass="16338">MACALTALEDHPDVTVLGTSAVYETVPVGVEDQPSFLNMVVACRSEVTPEQLLTITQAIESSGGRERLERWGPRTIDLDILRYGHHTMKTERLQIPHPRMMERAFVLIPLLDVAALDPDLDIEEIQLAIEACDDCGGVIKYANELPR</sequence>
<dbReference type="AlphaFoldDB" id="A0A1D7R011"/>
<dbReference type="InterPro" id="IPR000550">
    <property type="entry name" value="Hppk"/>
</dbReference>
<dbReference type="Gene3D" id="3.30.70.560">
    <property type="entry name" value="7,8-Dihydro-6-hydroxymethylpterin-pyrophosphokinase HPPK"/>
    <property type="match status" value="1"/>
</dbReference>
<dbReference type="UniPathway" id="UPA00077">
    <property type="reaction ID" value="UER00155"/>
</dbReference>
<evidence type="ECO:0000256" key="7">
    <source>
        <dbReference type="ARBA" id="ARBA00022840"/>
    </source>
</evidence>
<dbReference type="Pfam" id="PF01288">
    <property type="entry name" value="HPPK"/>
    <property type="match status" value="1"/>
</dbReference>
<keyword evidence="8" id="KW-0289">Folate biosynthesis</keyword>
<dbReference type="SUPFAM" id="SSF55083">
    <property type="entry name" value="6-hydroxymethyl-7,8-dihydropterin pyrophosphokinase, HPPK"/>
    <property type="match status" value="1"/>
</dbReference>
<evidence type="ECO:0000256" key="3">
    <source>
        <dbReference type="ARBA" id="ARBA00013253"/>
    </source>
</evidence>
<keyword evidence="6 10" id="KW-0418">Kinase</keyword>
<keyword evidence="5" id="KW-0547">Nucleotide-binding</keyword>
<dbReference type="PANTHER" id="PTHR43071">
    <property type="entry name" value="2-AMINO-4-HYDROXY-6-HYDROXYMETHYLDIHYDROPTERIDINE PYROPHOSPHOKINASE"/>
    <property type="match status" value="1"/>
</dbReference>
<evidence type="ECO:0000256" key="2">
    <source>
        <dbReference type="ARBA" id="ARBA00005051"/>
    </source>
</evidence>
<dbReference type="PROSITE" id="PS00794">
    <property type="entry name" value="HPPK"/>
    <property type="match status" value="1"/>
</dbReference>